<gene>
    <name evidence="2" type="ORF">C4D60_Mb07t23470</name>
</gene>
<dbReference type="PANTHER" id="PTHR47876:SF2">
    <property type="entry name" value="GCN5-RELATED N-ACETYLTRANSFERASE 7, CHLOROPLASTIC"/>
    <property type="match status" value="1"/>
</dbReference>
<accession>A0A4V4H6W2</accession>
<protein>
    <submittedName>
        <fullName evidence="2">Uncharacterized protein</fullName>
    </submittedName>
</protein>
<evidence type="ECO:0000313" key="2">
    <source>
        <dbReference type="EMBL" id="THU61456.1"/>
    </source>
</evidence>
<dbReference type="PANTHER" id="PTHR47876">
    <property type="entry name" value="OS08G0260000 PROTEIN"/>
    <property type="match status" value="1"/>
</dbReference>
<dbReference type="STRING" id="52838.A0A4V4H6W2"/>
<reference evidence="2 3" key="1">
    <citation type="journal article" date="2019" name="Nat. Plants">
        <title>Genome sequencing of Musa balbisiana reveals subgenome evolution and function divergence in polyploid bananas.</title>
        <authorList>
            <person name="Yao X."/>
        </authorList>
    </citation>
    <scope>NUCLEOTIDE SEQUENCE [LARGE SCALE GENOMIC DNA]</scope>
    <source>
        <strain evidence="3">cv. DH-PKW</strain>
        <tissue evidence="2">Leaves</tissue>
    </source>
</reference>
<dbReference type="GO" id="GO:0009507">
    <property type="term" value="C:chloroplast"/>
    <property type="evidence" value="ECO:0007669"/>
    <property type="project" value="TreeGrafter"/>
</dbReference>
<name>A0A4V4H6W2_MUSBA</name>
<dbReference type="AlphaFoldDB" id="A0A4V4H6W2"/>
<feature type="region of interest" description="Disordered" evidence="1">
    <location>
        <begin position="1"/>
        <end position="32"/>
    </location>
</feature>
<proteinExistence type="predicted"/>
<dbReference type="EMBL" id="PYDT01000005">
    <property type="protein sequence ID" value="THU61456.1"/>
    <property type="molecule type" value="Genomic_DNA"/>
</dbReference>
<sequence>MMGFFPPSASGFAPSTTRSTSHRPLIRLGSEGASGREGVRSIVRSHRRINDREIKRVVVAILDINQCLKLADELTGKRPERHAAYSRVKQQIDVPGDGLMRGSLSNVCFANELQRNGLGYVIVTKSKTVASFCAPRLYAKMKSLLGNIDLYSRMILAKSTFKK</sequence>
<organism evidence="2 3">
    <name type="scientific">Musa balbisiana</name>
    <name type="common">Banana</name>
    <dbReference type="NCBI Taxonomy" id="52838"/>
    <lineage>
        <taxon>Eukaryota</taxon>
        <taxon>Viridiplantae</taxon>
        <taxon>Streptophyta</taxon>
        <taxon>Embryophyta</taxon>
        <taxon>Tracheophyta</taxon>
        <taxon>Spermatophyta</taxon>
        <taxon>Magnoliopsida</taxon>
        <taxon>Liliopsida</taxon>
        <taxon>Zingiberales</taxon>
        <taxon>Musaceae</taxon>
        <taxon>Musa</taxon>
    </lineage>
</organism>
<keyword evidence="3" id="KW-1185">Reference proteome</keyword>
<comment type="caution">
    <text evidence="2">The sequence shown here is derived from an EMBL/GenBank/DDBJ whole genome shotgun (WGS) entry which is preliminary data.</text>
</comment>
<dbReference type="Proteomes" id="UP000317650">
    <property type="component" value="Chromosome 7"/>
</dbReference>
<evidence type="ECO:0000313" key="3">
    <source>
        <dbReference type="Proteomes" id="UP000317650"/>
    </source>
</evidence>
<evidence type="ECO:0000256" key="1">
    <source>
        <dbReference type="SAM" id="MobiDB-lite"/>
    </source>
</evidence>